<keyword evidence="4" id="KW-0233">DNA recombination</keyword>
<evidence type="ECO:0008006" key="11">
    <source>
        <dbReference type="Google" id="ProtNLM"/>
    </source>
</evidence>
<evidence type="ECO:0000313" key="9">
    <source>
        <dbReference type="EMBL" id="AMO37317.1"/>
    </source>
</evidence>
<evidence type="ECO:0000256" key="1">
    <source>
        <dbReference type="ARBA" id="ARBA00008857"/>
    </source>
</evidence>
<evidence type="ECO:0000259" key="8">
    <source>
        <dbReference type="PROSITE" id="PS51900"/>
    </source>
</evidence>
<sequence>MSTKTPDLDRAKSVAKDAYMEAKYRHKFGQPAVSRRFDAVARIAIKEMQDALDAGHGKKTYITYIQVLERWLIPYFGGKHINNVDVHELEQFDAWRAEKLGRDPAASTITNHVSALNRVFDVAVARGWMQQSQIPELKNRGKKSTRRPAFTSEEWRTVQRYLPEFAKQGHTAKTRMMRSLLHNYVNILANTGMRHGTESLGLKWSNIEWHTDKSGERYLKLHVDGKTGPRELIARHNVETWLTNIKNGFEAYKGLTFDQLLKQKRDDLVFRLSDGTVTNALGATFKQFLVKYKLLTDAQGNERTLYSLRHTYATYVMLNKGGDISIHDLAIQMGTSVKMIEKHYSHLKPTMIADRIAGKRWKPKAEDLTASAKNKKRRPNDKAEQTEG</sequence>
<dbReference type="PROSITE" id="PS51898">
    <property type="entry name" value="TYR_RECOMBINASE"/>
    <property type="match status" value="1"/>
</dbReference>
<dbReference type="PROSITE" id="PS51900">
    <property type="entry name" value="CB"/>
    <property type="match status" value="1"/>
</dbReference>
<dbReference type="GO" id="GO:0003677">
    <property type="term" value="F:DNA binding"/>
    <property type="evidence" value="ECO:0007669"/>
    <property type="project" value="UniProtKB-UniRule"/>
</dbReference>
<comment type="similarity">
    <text evidence="1">Belongs to the 'phage' integrase family.</text>
</comment>
<keyword evidence="2" id="KW-0229">DNA integration</keyword>
<dbReference type="KEGG" id="thu:AC731_010345"/>
<gene>
    <name evidence="9" type="ORF">AC731_010345</name>
</gene>
<feature type="domain" description="Tyr recombinase" evidence="7">
    <location>
        <begin position="145"/>
        <end position="357"/>
    </location>
</feature>
<dbReference type="Gene3D" id="1.10.443.10">
    <property type="entry name" value="Intergrase catalytic core"/>
    <property type="match status" value="1"/>
</dbReference>
<dbReference type="InterPro" id="IPR010998">
    <property type="entry name" value="Integrase_recombinase_N"/>
</dbReference>
<dbReference type="GO" id="GO:0006310">
    <property type="term" value="P:DNA recombination"/>
    <property type="evidence" value="ECO:0007669"/>
    <property type="project" value="UniProtKB-KW"/>
</dbReference>
<evidence type="ECO:0000256" key="5">
    <source>
        <dbReference type="PROSITE-ProRule" id="PRU01248"/>
    </source>
</evidence>
<dbReference type="AlphaFoldDB" id="A0A127K5S7"/>
<evidence type="ECO:0000256" key="3">
    <source>
        <dbReference type="ARBA" id="ARBA00023125"/>
    </source>
</evidence>
<protein>
    <recommendedName>
        <fullName evidence="11">Integrase</fullName>
    </recommendedName>
</protein>
<keyword evidence="10" id="KW-1185">Reference proteome</keyword>
<dbReference type="InterPro" id="IPR013762">
    <property type="entry name" value="Integrase-like_cat_sf"/>
</dbReference>
<feature type="domain" description="Core-binding (CB)" evidence="8">
    <location>
        <begin position="39"/>
        <end position="124"/>
    </location>
</feature>
<dbReference type="EMBL" id="CP014646">
    <property type="protein sequence ID" value="AMO37317.1"/>
    <property type="molecule type" value="Genomic_DNA"/>
</dbReference>
<keyword evidence="3 5" id="KW-0238">DNA-binding</keyword>
<dbReference type="SUPFAM" id="SSF56349">
    <property type="entry name" value="DNA breaking-rejoining enzymes"/>
    <property type="match status" value="1"/>
</dbReference>
<dbReference type="InterPro" id="IPR002104">
    <property type="entry name" value="Integrase_catalytic"/>
</dbReference>
<dbReference type="GO" id="GO:0015074">
    <property type="term" value="P:DNA integration"/>
    <property type="evidence" value="ECO:0007669"/>
    <property type="project" value="UniProtKB-KW"/>
</dbReference>
<dbReference type="InterPro" id="IPR050090">
    <property type="entry name" value="Tyrosine_recombinase_XerCD"/>
</dbReference>
<name>A0A127K5S7_9RHOO</name>
<feature type="region of interest" description="Disordered" evidence="6">
    <location>
        <begin position="363"/>
        <end position="388"/>
    </location>
</feature>
<evidence type="ECO:0000256" key="6">
    <source>
        <dbReference type="SAM" id="MobiDB-lite"/>
    </source>
</evidence>
<evidence type="ECO:0000256" key="2">
    <source>
        <dbReference type="ARBA" id="ARBA00022908"/>
    </source>
</evidence>
<dbReference type="InterPro" id="IPR011010">
    <property type="entry name" value="DNA_brk_join_enz"/>
</dbReference>
<dbReference type="PANTHER" id="PTHR30349:SF41">
    <property type="entry name" value="INTEGRASE_RECOMBINASE PROTEIN MJ0367-RELATED"/>
    <property type="match status" value="1"/>
</dbReference>
<dbReference type="Proteomes" id="UP000036902">
    <property type="component" value="Chromosome"/>
</dbReference>
<dbReference type="STRING" id="1134435.AC731_010345"/>
<proteinExistence type="inferred from homology"/>
<organism evidence="9 10">
    <name type="scientific">Thauera humireducens</name>
    <dbReference type="NCBI Taxonomy" id="1134435"/>
    <lineage>
        <taxon>Bacteria</taxon>
        <taxon>Pseudomonadati</taxon>
        <taxon>Pseudomonadota</taxon>
        <taxon>Betaproteobacteria</taxon>
        <taxon>Rhodocyclales</taxon>
        <taxon>Zoogloeaceae</taxon>
        <taxon>Thauera</taxon>
    </lineage>
</organism>
<evidence type="ECO:0000256" key="4">
    <source>
        <dbReference type="ARBA" id="ARBA00023172"/>
    </source>
</evidence>
<dbReference type="Gene3D" id="1.10.150.130">
    <property type="match status" value="1"/>
</dbReference>
<accession>A0A127K5S7</accession>
<reference evidence="10" key="1">
    <citation type="submission" date="2016-03" db="EMBL/GenBank/DDBJ databases">
        <authorList>
            <person name="Ma C."/>
            <person name="Zhou S."/>
            <person name="Yang G."/>
        </authorList>
    </citation>
    <scope>NUCLEOTIDE SEQUENCE [LARGE SCALE GENOMIC DNA]</scope>
    <source>
        <strain evidence="10">SgZ-1</strain>
    </source>
</reference>
<dbReference type="PANTHER" id="PTHR30349">
    <property type="entry name" value="PHAGE INTEGRASE-RELATED"/>
    <property type="match status" value="1"/>
</dbReference>
<evidence type="ECO:0000259" key="7">
    <source>
        <dbReference type="PROSITE" id="PS51898"/>
    </source>
</evidence>
<evidence type="ECO:0000313" key="10">
    <source>
        <dbReference type="Proteomes" id="UP000036902"/>
    </source>
</evidence>
<dbReference type="InterPro" id="IPR044068">
    <property type="entry name" value="CB"/>
</dbReference>